<feature type="region of interest" description="Disordered" evidence="8">
    <location>
        <begin position="70"/>
        <end position="95"/>
    </location>
</feature>
<dbReference type="InterPro" id="IPR007728">
    <property type="entry name" value="Pre-SET_dom"/>
</dbReference>
<dbReference type="SUPFAM" id="SSF82199">
    <property type="entry name" value="SET domain"/>
    <property type="match status" value="1"/>
</dbReference>
<keyword evidence="4 11" id="KW-0808">Transferase</keyword>
<evidence type="ECO:0000256" key="2">
    <source>
        <dbReference type="ARBA" id="ARBA00022454"/>
    </source>
</evidence>
<reference evidence="12" key="1">
    <citation type="journal article" date="2012" name="MBio">
        <title>Comparative genome analysis of Trichophyton rubrum and related dermatophytes reveals candidate genes involved in infection.</title>
        <authorList>
            <person name="Martinez D.A."/>
            <person name="Oliver B.G."/>
            <person name="Graeser Y."/>
            <person name="Goldberg J.M."/>
            <person name="Li W."/>
            <person name="Martinez-Rossi N.M."/>
            <person name="Monod M."/>
            <person name="Shelest E."/>
            <person name="Barton R.C."/>
            <person name="Birch E."/>
            <person name="Brakhage A.A."/>
            <person name="Chen Z."/>
            <person name="Gurr S.J."/>
            <person name="Heiman D."/>
            <person name="Heitman J."/>
            <person name="Kosti I."/>
            <person name="Rossi A."/>
            <person name="Saif S."/>
            <person name="Samalova M."/>
            <person name="Saunders C.W."/>
            <person name="Shea T."/>
            <person name="Summerbell R.C."/>
            <person name="Xu J."/>
            <person name="Young S."/>
            <person name="Zeng Q."/>
            <person name="Birren B.W."/>
            <person name="Cuomo C.A."/>
            <person name="White T.C."/>
        </authorList>
    </citation>
    <scope>NUCLEOTIDE SEQUENCE [LARGE SCALE GENOMIC DNA]</scope>
    <source>
        <strain evidence="12">ATCC MYA-4604 / CBS 118893</strain>
    </source>
</reference>
<dbReference type="OMA" id="RIKGPPI"/>
<feature type="domain" description="SET" evidence="9">
    <location>
        <begin position="291"/>
        <end position="417"/>
    </location>
</feature>
<dbReference type="GO" id="GO:0005694">
    <property type="term" value="C:chromosome"/>
    <property type="evidence" value="ECO:0007669"/>
    <property type="project" value="UniProtKB-SubCell"/>
</dbReference>
<dbReference type="GO" id="GO:0005634">
    <property type="term" value="C:nucleus"/>
    <property type="evidence" value="ECO:0007669"/>
    <property type="project" value="InterPro"/>
</dbReference>
<organism evidence="12">
    <name type="scientific">Arthroderma gypseum (strain ATCC MYA-4604 / CBS 118893)</name>
    <name type="common">Microsporum gypseum</name>
    <dbReference type="NCBI Taxonomy" id="535722"/>
    <lineage>
        <taxon>Eukaryota</taxon>
        <taxon>Fungi</taxon>
        <taxon>Dikarya</taxon>
        <taxon>Ascomycota</taxon>
        <taxon>Pezizomycotina</taxon>
        <taxon>Eurotiomycetes</taxon>
        <taxon>Eurotiomycetidae</taxon>
        <taxon>Onygenales</taxon>
        <taxon>Arthrodermataceae</taxon>
        <taxon>Nannizzia</taxon>
    </lineage>
</organism>
<feature type="region of interest" description="Disordered" evidence="8">
    <location>
        <begin position="41"/>
        <end position="60"/>
    </location>
</feature>
<dbReference type="InterPro" id="IPR003616">
    <property type="entry name" value="Post-SET_dom"/>
</dbReference>
<gene>
    <name evidence="11" type="ORF">MGYG_04527</name>
</gene>
<keyword evidence="12" id="KW-1185">Reference proteome</keyword>
<dbReference type="InterPro" id="IPR046341">
    <property type="entry name" value="SET_dom_sf"/>
</dbReference>
<keyword evidence="5" id="KW-0949">S-adenosyl-L-methionine</keyword>
<dbReference type="PANTHER" id="PTHR46223:SF3">
    <property type="entry name" value="HISTONE-LYSINE N-METHYLTRANSFERASE SET-23"/>
    <property type="match status" value="1"/>
</dbReference>
<dbReference type="PANTHER" id="PTHR46223">
    <property type="entry name" value="HISTONE-LYSINE N-METHYLTRANSFERASE SUV39H"/>
    <property type="match status" value="1"/>
</dbReference>
<dbReference type="eggNOG" id="KOG1082">
    <property type="taxonomic scope" value="Eukaryota"/>
</dbReference>
<dbReference type="PROSITE" id="PS50280">
    <property type="entry name" value="SET"/>
    <property type="match status" value="1"/>
</dbReference>
<dbReference type="STRING" id="535722.E4UTH5"/>
<dbReference type="InterPro" id="IPR050973">
    <property type="entry name" value="H3K9_Histone-Lys_N-MTase"/>
</dbReference>
<dbReference type="GO" id="GO:0008270">
    <property type="term" value="F:zinc ion binding"/>
    <property type="evidence" value="ECO:0007669"/>
    <property type="project" value="InterPro"/>
</dbReference>
<dbReference type="Gene3D" id="2.170.270.10">
    <property type="entry name" value="SET domain"/>
    <property type="match status" value="1"/>
</dbReference>
<dbReference type="GO" id="GO:0032259">
    <property type="term" value="P:methylation"/>
    <property type="evidence" value="ECO:0007669"/>
    <property type="project" value="UniProtKB-KW"/>
</dbReference>
<dbReference type="HOGENOM" id="CLU_020840_11_1_1"/>
<dbReference type="InterPro" id="IPR001214">
    <property type="entry name" value="SET_dom"/>
</dbReference>
<dbReference type="PROSITE" id="PS50868">
    <property type="entry name" value="POST_SET"/>
    <property type="match status" value="1"/>
</dbReference>
<dbReference type="Proteomes" id="UP000002669">
    <property type="component" value="Unassembled WGS sequence"/>
</dbReference>
<feature type="compositionally biased region" description="Acidic residues" evidence="8">
    <location>
        <begin position="462"/>
        <end position="476"/>
    </location>
</feature>
<dbReference type="SMART" id="SM00317">
    <property type="entry name" value="SET"/>
    <property type="match status" value="1"/>
</dbReference>
<evidence type="ECO:0000256" key="7">
    <source>
        <dbReference type="ARBA" id="ARBA00022833"/>
    </source>
</evidence>
<sequence>MVTVLDSDSDDDNIAPQVISNRLLSAFLRPQGGKRISLSAAQLKQSNDSTSSDSRPQSKCSNVSVVITLPRQPHSQQLQPPSAPSGTISRKRSLSSSGDINVLSRKLAATEIPDHHGLSQFFSIESSDVKGPQLKLKRCHRSAVRIPQQQQRYTPPKRRNDKESATDRLEALYNKKLRCIKGPPVRFVAAREMARDLNFNFDFIDRYKLHDGVEEIDTEYLCGCNCVKCDANCECLAHEDIIHYQRGRAIRAVLTPDIIKKRTAMIKECSPRCSCSSSGCWNHLVYRGRRVKLEIFQTGNCGFGVRSPHSIERGQFIDVYVGEVIDLSTSDNREEAIDAEIHSSYLFSLDYFAEETEVTYVVDGRKFGSITRFMNHSCNPTCRMIPVSQSDDPNVYQLAFFAIQDIPAGTELTFDYHPGWEKQETIDSGATRCLCGEPNCRGQLWPSKRKTTRPGEDTASSSDDDDESSGESGDDK</sequence>
<evidence type="ECO:0000313" key="11">
    <source>
        <dbReference type="EMBL" id="EFR01520.1"/>
    </source>
</evidence>
<accession>E4UTH5</accession>
<dbReference type="OrthoDB" id="308383at2759"/>
<feature type="domain" description="Post-SET" evidence="10">
    <location>
        <begin position="429"/>
        <end position="445"/>
    </location>
</feature>
<dbReference type="VEuPathDB" id="FungiDB:MGYG_04527"/>
<dbReference type="EMBL" id="DS989824">
    <property type="protein sequence ID" value="EFR01520.1"/>
    <property type="molecule type" value="Genomic_DNA"/>
</dbReference>
<comment type="subcellular location">
    <subcellularLocation>
        <location evidence="1">Chromosome</location>
    </subcellularLocation>
</comment>
<dbReference type="Pfam" id="PF00856">
    <property type="entry name" value="SET"/>
    <property type="match status" value="1"/>
</dbReference>
<name>E4UTH5_ARTGP</name>
<dbReference type="InParanoid" id="E4UTH5"/>
<dbReference type="AlphaFoldDB" id="E4UTH5"/>
<keyword evidence="7" id="KW-0862">Zinc</keyword>
<evidence type="ECO:0000256" key="1">
    <source>
        <dbReference type="ARBA" id="ARBA00004286"/>
    </source>
</evidence>
<evidence type="ECO:0000256" key="4">
    <source>
        <dbReference type="ARBA" id="ARBA00022679"/>
    </source>
</evidence>
<dbReference type="GeneID" id="10029644"/>
<evidence type="ECO:0000259" key="9">
    <source>
        <dbReference type="PROSITE" id="PS50280"/>
    </source>
</evidence>
<feature type="region of interest" description="Disordered" evidence="8">
    <location>
        <begin position="441"/>
        <end position="476"/>
    </location>
</feature>
<proteinExistence type="predicted"/>
<evidence type="ECO:0000256" key="5">
    <source>
        <dbReference type="ARBA" id="ARBA00022691"/>
    </source>
</evidence>
<evidence type="ECO:0000256" key="8">
    <source>
        <dbReference type="SAM" id="MobiDB-lite"/>
    </source>
</evidence>
<feature type="compositionally biased region" description="Polar residues" evidence="8">
    <location>
        <begin position="73"/>
        <end position="95"/>
    </location>
</feature>
<keyword evidence="3 11" id="KW-0489">Methyltransferase</keyword>
<evidence type="ECO:0000256" key="3">
    <source>
        <dbReference type="ARBA" id="ARBA00022603"/>
    </source>
</evidence>
<keyword evidence="2" id="KW-0158">Chromosome</keyword>
<evidence type="ECO:0000256" key="6">
    <source>
        <dbReference type="ARBA" id="ARBA00022723"/>
    </source>
</evidence>
<dbReference type="RefSeq" id="XP_003174350.1">
    <property type="nucleotide sequence ID" value="XM_003174302.1"/>
</dbReference>
<evidence type="ECO:0000259" key="10">
    <source>
        <dbReference type="PROSITE" id="PS50868"/>
    </source>
</evidence>
<feature type="region of interest" description="Disordered" evidence="8">
    <location>
        <begin position="145"/>
        <end position="165"/>
    </location>
</feature>
<keyword evidence="6" id="KW-0479">Metal-binding</keyword>
<evidence type="ECO:0000313" key="12">
    <source>
        <dbReference type="Proteomes" id="UP000002669"/>
    </source>
</evidence>
<dbReference type="Pfam" id="PF05033">
    <property type="entry name" value="Pre-SET"/>
    <property type="match status" value="1"/>
</dbReference>
<dbReference type="GO" id="GO:0042054">
    <property type="term" value="F:histone methyltransferase activity"/>
    <property type="evidence" value="ECO:0007669"/>
    <property type="project" value="InterPro"/>
</dbReference>
<protein>
    <submittedName>
        <fullName evidence="11">Histone-lysine N-methyltransferase</fullName>
    </submittedName>
</protein>